<feature type="site" description="Contributes to redox potential value" evidence="8">
    <location>
        <position position="33"/>
    </location>
</feature>
<feature type="disulfide bond" description="Redox-active" evidence="9">
    <location>
        <begin position="31"/>
        <end position="34"/>
    </location>
</feature>
<dbReference type="PANTHER" id="PTHR45663:SF11">
    <property type="entry name" value="GEO12009P1"/>
    <property type="match status" value="1"/>
</dbReference>
<dbReference type="InterPro" id="IPR013766">
    <property type="entry name" value="Thioredoxin_domain"/>
</dbReference>
<dbReference type="Proteomes" id="UP000310574">
    <property type="component" value="Unassembled WGS sequence"/>
</dbReference>
<dbReference type="PRINTS" id="PR00421">
    <property type="entry name" value="THIOREDOXIN"/>
</dbReference>
<dbReference type="CDD" id="cd02947">
    <property type="entry name" value="TRX_family"/>
    <property type="match status" value="1"/>
</dbReference>
<keyword evidence="2" id="KW-0813">Transport</keyword>
<comment type="similarity">
    <text evidence="1 7">Belongs to the thioredoxin family.</text>
</comment>
<gene>
    <name evidence="11" type="primary">trxA</name>
    <name evidence="11" type="ORF">E5170_09725</name>
</gene>
<dbReference type="Pfam" id="PF00085">
    <property type="entry name" value="Thioredoxin"/>
    <property type="match status" value="1"/>
</dbReference>
<comment type="caution">
    <text evidence="11">The sequence shown here is derived from an EMBL/GenBank/DDBJ whole genome shotgun (WGS) entry which is preliminary data.</text>
</comment>
<dbReference type="PROSITE" id="PS51352">
    <property type="entry name" value="THIOREDOXIN_2"/>
    <property type="match status" value="1"/>
</dbReference>
<evidence type="ECO:0000256" key="4">
    <source>
        <dbReference type="ARBA" id="ARBA00023157"/>
    </source>
</evidence>
<evidence type="ECO:0000256" key="8">
    <source>
        <dbReference type="PIRSR" id="PIRSR000077-1"/>
    </source>
</evidence>
<protein>
    <recommendedName>
        <fullName evidence="6 7">Thioredoxin</fullName>
    </recommendedName>
</protein>
<dbReference type="InterPro" id="IPR005746">
    <property type="entry name" value="Thioredoxin"/>
</dbReference>
<dbReference type="InterPro" id="IPR017937">
    <property type="entry name" value="Thioredoxin_CS"/>
</dbReference>
<organism evidence="11 12">
    <name type="scientific">Pseudomonas atacamensis</name>
    <dbReference type="NCBI Taxonomy" id="2565368"/>
    <lineage>
        <taxon>Bacteria</taxon>
        <taxon>Pseudomonadati</taxon>
        <taxon>Pseudomonadota</taxon>
        <taxon>Gammaproteobacteria</taxon>
        <taxon>Pseudomonadales</taxon>
        <taxon>Pseudomonadaceae</taxon>
        <taxon>Pseudomonas</taxon>
    </lineage>
</organism>
<dbReference type="Gene3D" id="3.40.30.10">
    <property type="entry name" value="Glutaredoxin"/>
    <property type="match status" value="1"/>
</dbReference>
<evidence type="ECO:0000313" key="12">
    <source>
        <dbReference type="Proteomes" id="UP000310574"/>
    </source>
</evidence>
<accession>A0AAQ2DE91</accession>
<reference evidence="11 12" key="1">
    <citation type="submission" date="2019-04" db="EMBL/GenBank/DDBJ databases">
        <title>Draft genome sequence of Pseudomonas sp. M7D1 isolated from rhizosphere of plant the flowery desert.</title>
        <authorList>
            <person name="Poblete-Morales M."/>
            <person name="Plaza N."/>
            <person name="Corsini G."/>
            <person name="Silva E."/>
        </authorList>
    </citation>
    <scope>NUCLEOTIDE SEQUENCE [LARGE SCALE GENOMIC DNA]</scope>
    <source>
        <strain evidence="11 12">M7D1</strain>
    </source>
</reference>
<sequence length="107" mass="11882">MKARASNTSNFKTDVLNNTKPVLVDFWAAWCAPCRAISPVLDAIAEEHSEKIAVVKVNIDENPHLAQQFGIRSIPALRVFRNGKITESFNGALSKSALETKLVKYLR</sequence>
<feature type="active site" description="Nucleophile" evidence="8">
    <location>
        <position position="31"/>
    </location>
</feature>
<proteinExistence type="inferred from homology"/>
<dbReference type="NCBIfam" id="TIGR01068">
    <property type="entry name" value="thioredoxin"/>
    <property type="match status" value="1"/>
</dbReference>
<dbReference type="PIRSF" id="PIRSF000077">
    <property type="entry name" value="Thioredoxin"/>
    <property type="match status" value="1"/>
</dbReference>
<feature type="domain" description="Thioredoxin" evidence="10">
    <location>
        <begin position="1"/>
        <end position="107"/>
    </location>
</feature>
<evidence type="ECO:0000256" key="2">
    <source>
        <dbReference type="ARBA" id="ARBA00022448"/>
    </source>
</evidence>
<feature type="site" description="Deprotonates C-terminal active site Cys" evidence="8">
    <location>
        <position position="25"/>
    </location>
</feature>
<evidence type="ECO:0000256" key="3">
    <source>
        <dbReference type="ARBA" id="ARBA00022982"/>
    </source>
</evidence>
<dbReference type="EMBL" id="SSBS01000002">
    <property type="protein sequence ID" value="THF34519.1"/>
    <property type="molecule type" value="Genomic_DNA"/>
</dbReference>
<dbReference type="RefSeq" id="WP_136492675.1">
    <property type="nucleotide sequence ID" value="NZ_SSBS01000002.1"/>
</dbReference>
<evidence type="ECO:0000256" key="1">
    <source>
        <dbReference type="ARBA" id="ARBA00008987"/>
    </source>
</evidence>
<evidence type="ECO:0000259" key="10">
    <source>
        <dbReference type="PROSITE" id="PS51352"/>
    </source>
</evidence>
<name>A0AAQ2DE91_9PSED</name>
<keyword evidence="3" id="KW-0249">Electron transport</keyword>
<dbReference type="GO" id="GO:0005737">
    <property type="term" value="C:cytoplasm"/>
    <property type="evidence" value="ECO:0007669"/>
    <property type="project" value="TreeGrafter"/>
</dbReference>
<dbReference type="SUPFAM" id="SSF52833">
    <property type="entry name" value="Thioredoxin-like"/>
    <property type="match status" value="1"/>
</dbReference>
<evidence type="ECO:0000256" key="9">
    <source>
        <dbReference type="PIRSR" id="PIRSR000077-4"/>
    </source>
</evidence>
<evidence type="ECO:0000256" key="5">
    <source>
        <dbReference type="ARBA" id="ARBA00023284"/>
    </source>
</evidence>
<dbReference type="GO" id="GO:0015035">
    <property type="term" value="F:protein-disulfide reductase activity"/>
    <property type="evidence" value="ECO:0007669"/>
    <property type="project" value="UniProtKB-UniRule"/>
</dbReference>
<evidence type="ECO:0000256" key="7">
    <source>
        <dbReference type="PIRNR" id="PIRNR000077"/>
    </source>
</evidence>
<feature type="active site" description="Nucleophile" evidence="8">
    <location>
        <position position="34"/>
    </location>
</feature>
<dbReference type="FunFam" id="3.40.30.10:FF:000001">
    <property type="entry name" value="Thioredoxin"/>
    <property type="match status" value="1"/>
</dbReference>
<keyword evidence="4 9" id="KW-1015">Disulfide bond</keyword>
<feature type="site" description="Contributes to redox potential value" evidence="8">
    <location>
        <position position="32"/>
    </location>
</feature>
<dbReference type="AlphaFoldDB" id="A0AAQ2DE91"/>
<evidence type="ECO:0000313" key="11">
    <source>
        <dbReference type="EMBL" id="THF34519.1"/>
    </source>
</evidence>
<dbReference type="PANTHER" id="PTHR45663">
    <property type="entry name" value="GEO12009P1"/>
    <property type="match status" value="1"/>
</dbReference>
<dbReference type="InterPro" id="IPR036249">
    <property type="entry name" value="Thioredoxin-like_sf"/>
</dbReference>
<keyword evidence="5 9" id="KW-0676">Redox-active center</keyword>
<dbReference type="PROSITE" id="PS00194">
    <property type="entry name" value="THIOREDOXIN_1"/>
    <property type="match status" value="1"/>
</dbReference>
<evidence type="ECO:0000256" key="6">
    <source>
        <dbReference type="NCBIfam" id="TIGR01068"/>
    </source>
</evidence>